<feature type="compositionally biased region" description="Basic and acidic residues" evidence="4">
    <location>
        <begin position="1"/>
        <end position="20"/>
    </location>
</feature>
<dbReference type="PANTHER" id="PTHR44688:SF16">
    <property type="entry name" value="DNA-BINDING TRANSCRIPTIONAL ACTIVATOR DEVR_DOSR"/>
    <property type="match status" value="1"/>
</dbReference>
<evidence type="ECO:0000256" key="2">
    <source>
        <dbReference type="ARBA" id="ARBA00023125"/>
    </source>
</evidence>
<evidence type="ECO:0000256" key="4">
    <source>
        <dbReference type="SAM" id="MobiDB-lite"/>
    </source>
</evidence>
<keyword evidence="1" id="KW-0805">Transcription regulation</keyword>
<dbReference type="PANTHER" id="PTHR44688">
    <property type="entry name" value="DNA-BINDING TRANSCRIPTIONAL ACTIVATOR DEVR_DOSR"/>
    <property type="match status" value="1"/>
</dbReference>
<dbReference type="InterPro" id="IPR016032">
    <property type="entry name" value="Sig_transdc_resp-reg_C-effctor"/>
</dbReference>
<dbReference type="OrthoDB" id="7345476at2"/>
<keyword evidence="7" id="KW-1185">Reference proteome</keyword>
<dbReference type="SUPFAM" id="SSF46894">
    <property type="entry name" value="C-terminal effector domain of the bipartite response regulators"/>
    <property type="match status" value="1"/>
</dbReference>
<gene>
    <name evidence="6" type="ORF">DKG75_20565</name>
</gene>
<evidence type="ECO:0000256" key="3">
    <source>
        <dbReference type="ARBA" id="ARBA00023163"/>
    </source>
</evidence>
<dbReference type="EMBL" id="QGLF01000006">
    <property type="protein sequence ID" value="PWR18359.1"/>
    <property type="molecule type" value="Genomic_DNA"/>
</dbReference>
<dbReference type="AlphaFoldDB" id="A0A317DUK5"/>
<dbReference type="Pfam" id="PF00196">
    <property type="entry name" value="GerE"/>
    <property type="match status" value="1"/>
</dbReference>
<dbReference type="GO" id="GO:0006355">
    <property type="term" value="P:regulation of DNA-templated transcription"/>
    <property type="evidence" value="ECO:0007669"/>
    <property type="project" value="InterPro"/>
</dbReference>
<evidence type="ECO:0000259" key="5">
    <source>
        <dbReference type="PROSITE" id="PS50043"/>
    </source>
</evidence>
<dbReference type="SMART" id="SM00421">
    <property type="entry name" value="HTH_LUXR"/>
    <property type="match status" value="1"/>
</dbReference>
<dbReference type="RefSeq" id="WP_109923066.1">
    <property type="nucleotide sequence ID" value="NZ_QGLF01000006.1"/>
</dbReference>
<dbReference type="InterPro" id="IPR036388">
    <property type="entry name" value="WH-like_DNA-bd_sf"/>
</dbReference>
<evidence type="ECO:0000256" key="1">
    <source>
        <dbReference type="ARBA" id="ARBA00023015"/>
    </source>
</evidence>
<proteinExistence type="predicted"/>
<sequence>MTDTDKPDRSRSSTSHKDELGTPLAPREIQCLQLIAQGKTDDVIAGLFSISRKTVNWYVERAKRRLGATTRGQALIEALKRGYIHLHDGPDVQAQNKNPSSAD</sequence>
<dbReference type="GO" id="GO:0003677">
    <property type="term" value="F:DNA binding"/>
    <property type="evidence" value="ECO:0007669"/>
    <property type="project" value="UniProtKB-KW"/>
</dbReference>
<accession>A0A317DUK5</accession>
<feature type="domain" description="HTH luxR-type" evidence="5">
    <location>
        <begin position="17"/>
        <end position="82"/>
    </location>
</feature>
<name>A0A317DUK5_9PROT</name>
<dbReference type="Gene3D" id="1.10.10.10">
    <property type="entry name" value="Winged helix-like DNA-binding domain superfamily/Winged helix DNA-binding domain"/>
    <property type="match status" value="1"/>
</dbReference>
<dbReference type="CDD" id="cd06170">
    <property type="entry name" value="LuxR_C_like"/>
    <property type="match status" value="1"/>
</dbReference>
<organism evidence="6 7">
    <name type="scientific">Zavarzinia compransoris</name>
    <dbReference type="NCBI Taxonomy" id="1264899"/>
    <lineage>
        <taxon>Bacteria</taxon>
        <taxon>Pseudomonadati</taxon>
        <taxon>Pseudomonadota</taxon>
        <taxon>Alphaproteobacteria</taxon>
        <taxon>Rhodospirillales</taxon>
        <taxon>Zavarziniaceae</taxon>
        <taxon>Zavarzinia</taxon>
    </lineage>
</organism>
<keyword evidence="3" id="KW-0804">Transcription</keyword>
<dbReference type="InterPro" id="IPR000792">
    <property type="entry name" value="Tscrpt_reg_LuxR_C"/>
</dbReference>
<evidence type="ECO:0000313" key="7">
    <source>
        <dbReference type="Proteomes" id="UP000246077"/>
    </source>
</evidence>
<feature type="region of interest" description="Disordered" evidence="4">
    <location>
        <begin position="1"/>
        <end position="24"/>
    </location>
</feature>
<dbReference type="PROSITE" id="PS50043">
    <property type="entry name" value="HTH_LUXR_2"/>
    <property type="match status" value="1"/>
</dbReference>
<comment type="caution">
    <text evidence="6">The sequence shown here is derived from an EMBL/GenBank/DDBJ whole genome shotgun (WGS) entry which is preliminary data.</text>
</comment>
<keyword evidence="2" id="KW-0238">DNA-binding</keyword>
<dbReference type="Proteomes" id="UP000246077">
    <property type="component" value="Unassembled WGS sequence"/>
</dbReference>
<reference evidence="7" key="1">
    <citation type="submission" date="2018-05" db="EMBL/GenBank/DDBJ databases">
        <title>Zavarzinia sp. HR-AS.</title>
        <authorList>
            <person name="Lee Y."/>
            <person name="Jeon C.O."/>
        </authorList>
    </citation>
    <scope>NUCLEOTIDE SEQUENCE [LARGE SCALE GENOMIC DNA]</scope>
    <source>
        <strain evidence="7">DSM 1231</strain>
    </source>
</reference>
<protein>
    <recommendedName>
        <fullName evidence="5">HTH luxR-type domain-containing protein</fullName>
    </recommendedName>
</protein>
<dbReference type="PRINTS" id="PR00038">
    <property type="entry name" value="HTHLUXR"/>
</dbReference>
<evidence type="ECO:0000313" key="6">
    <source>
        <dbReference type="EMBL" id="PWR18359.1"/>
    </source>
</evidence>